<sequence length="66" mass="7437">TDGFLMIFFTIGPIIDGCYPDMNVKFGTLTSVERSRQVQSKVLALLLVHKILKLKLGIMQTKILKN</sequence>
<keyword evidence="2" id="KW-1185">Reference proteome</keyword>
<protein>
    <submittedName>
        <fullName evidence="1">Uncharacterized protein</fullName>
    </submittedName>
</protein>
<accession>A0ACC1CN37</accession>
<reference evidence="1 2" key="1">
    <citation type="journal article" date="2021" name="Front. Genet.">
        <title>Chromosome-Level Genome Assembly Reveals Significant Gene Expansion in the Toll and IMD Signaling Pathways of Dendrolimus kikuchii.</title>
        <authorList>
            <person name="Zhou J."/>
            <person name="Wu P."/>
            <person name="Xiong Z."/>
            <person name="Liu N."/>
            <person name="Zhao N."/>
            <person name="Ji M."/>
            <person name="Qiu Y."/>
            <person name="Yang B."/>
        </authorList>
    </citation>
    <scope>NUCLEOTIDE SEQUENCE [LARGE SCALE GENOMIC DNA]</scope>
    <source>
        <strain evidence="1">Ann1</strain>
    </source>
</reference>
<dbReference type="EMBL" id="CM034406">
    <property type="protein sequence ID" value="KAJ0172887.1"/>
    <property type="molecule type" value="Genomic_DNA"/>
</dbReference>
<feature type="non-terminal residue" evidence="1">
    <location>
        <position position="66"/>
    </location>
</feature>
<dbReference type="Proteomes" id="UP000824533">
    <property type="component" value="Linkage Group LG20"/>
</dbReference>
<evidence type="ECO:0000313" key="1">
    <source>
        <dbReference type="EMBL" id="KAJ0172887.1"/>
    </source>
</evidence>
<name>A0ACC1CN37_9NEOP</name>
<organism evidence="1 2">
    <name type="scientific">Dendrolimus kikuchii</name>
    <dbReference type="NCBI Taxonomy" id="765133"/>
    <lineage>
        <taxon>Eukaryota</taxon>
        <taxon>Metazoa</taxon>
        <taxon>Ecdysozoa</taxon>
        <taxon>Arthropoda</taxon>
        <taxon>Hexapoda</taxon>
        <taxon>Insecta</taxon>
        <taxon>Pterygota</taxon>
        <taxon>Neoptera</taxon>
        <taxon>Endopterygota</taxon>
        <taxon>Lepidoptera</taxon>
        <taxon>Glossata</taxon>
        <taxon>Ditrysia</taxon>
        <taxon>Bombycoidea</taxon>
        <taxon>Lasiocampidae</taxon>
        <taxon>Dendrolimus</taxon>
    </lineage>
</organism>
<proteinExistence type="predicted"/>
<evidence type="ECO:0000313" key="2">
    <source>
        <dbReference type="Proteomes" id="UP000824533"/>
    </source>
</evidence>
<feature type="non-terminal residue" evidence="1">
    <location>
        <position position="1"/>
    </location>
</feature>
<gene>
    <name evidence="1" type="ORF">K1T71_011063</name>
</gene>
<comment type="caution">
    <text evidence="1">The sequence shown here is derived from an EMBL/GenBank/DDBJ whole genome shotgun (WGS) entry which is preliminary data.</text>
</comment>